<feature type="domain" description="O-antigen ligase-related" evidence="7">
    <location>
        <begin position="198"/>
        <end position="349"/>
    </location>
</feature>
<reference evidence="9 10" key="1">
    <citation type="submission" date="2019-12" db="EMBL/GenBank/DDBJ databases">
        <title>Genomic-based taxomic classification of the family Erythrobacteraceae.</title>
        <authorList>
            <person name="Xu L."/>
        </authorList>
    </citation>
    <scope>NUCLEOTIDE SEQUENCE [LARGE SCALE GENOMIC DNA]</scope>
    <source>
        <strain evidence="9 10">JCM 17468</strain>
    </source>
</reference>
<dbReference type="PANTHER" id="PTHR37422">
    <property type="entry name" value="TEICHURONIC ACID BIOSYNTHESIS PROTEIN TUAE"/>
    <property type="match status" value="1"/>
</dbReference>
<evidence type="ECO:0000259" key="8">
    <source>
        <dbReference type="Pfam" id="PF19358"/>
    </source>
</evidence>
<dbReference type="InterPro" id="IPR045979">
    <property type="entry name" value="DUF5935"/>
</dbReference>
<feature type="domain" description="DUF5935" evidence="8">
    <location>
        <begin position="1"/>
        <end position="182"/>
    </location>
</feature>
<dbReference type="InterPro" id="IPR007016">
    <property type="entry name" value="O-antigen_ligase-rel_domated"/>
</dbReference>
<protein>
    <submittedName>
        <fullName evidence="9">Putative O-glycosylation ligase, exosortase A system-associated</fullName>
    </submittedName>
</protein>
<keyword evidence="3 6" id="KW-1133">Transmembrane helix</keyword>
<comment type="subcellular location">
    <subcellularLocation>
        <location evidence="1">Membrane</location>
        <topology evidence="1">Multi-pass membrane protein</topology>
    </subcellularLocation>
</comment>
<feature type="transmembrane region" description="Helical" evidence="6">
    <location>
        <begin position="119"/>
        <end position="138"/>
    </location>
</feature>
<keyword evidence="4 6" id="KW-0472">Membrane</keyword>
<dbReference type="EMBL" id="WTYD01000002">
    <property type="protein sequence ID" value="MXO54920.1"/>
    <property type="molecule type" value="Genomic_DNA"/>
</dbReference>
<accession>A0A844Y8A3</accession>
<evidence type="ECO:0000256" key="3">
    <source>
        <dbReference type="ARBA" id="ARBA00022989"/>
    </source>
</evidence>
<keyword evidence="9" id="KW-0436">Ligase</keyword>
<dbReference type="GO" id="GO:0016874">
    <property type="term" value="F:ligase activity"/>
    <property type="evidence" value="ECO:0007669"/>
    <property type="project" value="UniProtKB-KW"/>
</dbReference>
<keyword evidence="10" id="KW-1185">Reference proteome</keyword>
<dbReference type="OrthoDB" id="9772644at2"/>
<evidence type="ECO:0000256" key="4">
    <source>
        <dbReference type="ARBA" id="ARBA00023136"/>
    </source>
</evidence>
<feature type="compositionally biased region" description="Basic residues" evidence="5">
    <location>
        <begin position="435"/>
        <end position="445"/>
    </location>
</feature>
<evidence type="ECO:0000313" key="10">
    <source>
        <dbReference type="Proteomes" id="UP000430272"/>
    </source>
</evidence>
<keyword evidence="2 6" id="KW-0812">Transmembrane</keyword>
<dbReference type="Pfam" id="PF04932">
    <property type="entry name" value="Wzy_C"/>
    <property type="match status" value="1"/>
</dbReference>
<dbReference type="GO" id="GO:0016020">
    <property type="term" value="C:membrane"/>
    <property type="evidence" value="ECO:0007669"/>
    <property type="project" value="UniProtKB-SubCell"/>
</dbReference>
<feature type="transmembrane region" description="Helical" evidence="6">
    <location>
        <begin position="191"/>
        <end position="207"/>
    </location>
</feature>
<feature type="transmembrane region" description="Helical" evidence="6">
    <location>
        <begin position="33"/>
        <end position="54"/>
    </location>
</feature>
<evidence type="ECO:0000259" key="7">
    <source>
        <dbReference type="Pfam" id="PF04932"/>
    </source>
</evidence>
<evidence type="ECO:0000256" key="1">
    <source>
        <dbReference type="ARBA" id="ARBA00004141"/>
    </source>
</evidence>
<feature type="transmembrane region" description="Helical" evidence="6">
    <location>
        <begin position="95"/>
        <end position="112"/>
    </location>
</feature>
<evidence type="ECO:0000313" key="9">
    <source>
        <dbReference type="EMBL" id="MXO54920.1"/>
    </source>
</evidence>
<dbReference type="Proteomes" id="UP000430272">
    <property type="component" value="Unassembled WGS sequence"/>
</dbReference>
<evidence type="ECO:0000256" key="6">
    <source>
        <dbReference type="SAM" id="Phobius"/>
    </source>
</evidence>
<gene>
    <name evidence="9" type="ORF">GRI47_13015</name>
</gene>
<feature type="transmembrane region" description="Helical" evidence="6">
    <location>
        <begin position="213"/>
        <end position="229"/>
    </location>
</feature>
<feature type="transmembrane region" description="Helical" evidence="6">
    <location>
        <begin position="158"/>
        <end position="179"/>
    </location>
</feature>
<comment type="caution">
    <text evidence="9">The sequence shown here is derived from an EMBL/GenBank/DDBJ whole genome shotgun (WGS) entry which is preliminary data.</text>
</comment>
<feature type="transmembrane region" description="Helical" evidence="6">
    <location>
        <begin position="236"/>
        <end position="255"/>
    </location>
</feature>
<sequence>MAFLALGVARPFLWVLAYIYIDILAPQKIGWVLTPALPISLIAFCAAFAGWLLTDPKSETRFHYRQGLMLFLLLYCFATTQTADFPVEAATKWEWVWKALVFAIFLPFTLTTRTRIEGVILTIVLTVGAIVISAGMKTALGGGGYGSLYFFVNDNSNIYESSTLATVAIGMTPLVAWLMKYGRVFPPDWRVKVFGVCLIFACLLIPVGTEARTGLLCIAVLGILLLRTVKNRIAYIAGAAMLGLVALPFLPASYWERMATITEHGGDQSASTRVAVWEWTIDYVSEHPFGGGFDAYRGNSFKYIMPERKEEGSSVSIEYVEVEDKGRAFHSSYFELLGEQGYPGFIVWMMLQLTGLWQMERLRRRYRTRDGPEDAWIGPLAAGLQNAHVVYLVGAAFQGIGYQPVIYLFLGLQIALWTYCAKRESLAPDEGSQQRRSRREKRAHRNPSSAPVRETAMP</sequence>
<organism evidence="9 10">
    <name type="scientific">Qipengyuania pelagi</name>
    <dbReference type="NCBI Taxonomy" id="994320"/>
    <lineage>
        <taxon>Bacteria</taxon>
        <taxon>Pseudomonadati</taxon>
        <taxon>Pseudomonadota</taxon>
        <taxon>Alphaproteobacteria</taxon>
        <taxon>Sphingomonadales</taxon>
        <taxon>Erythrobacteraceae</taxon>
        <taxon>Qipengyuania</taxon>
    </lineage>
</organism>
<dbReference type="PANTHER" id="PTHR37422:SF13">
    <property type="entry name" value="LIPOPOLYSACCHARIDE BIOSYNTHESIS PROTEIN PA4999-RELATED"/>
    <property type="match status" value="1"/>
</dbReference>
<evidence type="ECO:0000256" key="5">
    <source>
        <dbReference type="SAM" id="MobiDB-lite"/>
    </source>
</evidence>
<feature type="region of interest" description="Disordered" evidence="5">
    <location>
        <begin position="426"/>
        <end position="458"/>
    </location>
</feature>
<dbReference type="Pfam" id="PF19358">
    <property type="entry name" value="DUF5935"/>
    <property type="match status" value="1"/>
</dbReference>
<dbReference type="AlphaFoldDB" id="A0A844Y8A3"/>
<dbReference type="InterPro" id="IPR051533">
    <property type="entry name" value="WaaL-like"/>
</dbReference>
<feature type="transmembrane region" description="Helical" evidence="6">
    <location>
        <begin position="66"/>
        <end position="83"/>
    </location>
</feature>
<proteinExistence type="predicted"/>
<evidence type="ECO:0000256" key="2">
    <source>
        <dbReference type="ARBA" id="ARBA00022692"/>
    </source>
</evidence>
<name>A0A844Y8A3_9SPHN</name>